<evidence type="ECO:0000256" key="2">
    <source>
        <dbReference type="ARBA" id="ARBA00007069"/>
    </source>
</evidence>
<protein>
    <submittedName>
        <fullName evidence="10">Spermidine/putrescine transport system permease protein</fullName>
    </submittedName>
</protein>
<feature type="transmembrane region" description="Helical" evidence="8">
    <location>
        <begin position="140"/>
        <end position="161"/>
    </location>
</feature>
<sequence length="308" mass="34080">MKQLVFGIFKKFQNPRLWLIIPFAILSLVLVIIPLIVVVLYALTPVVGSTQNNFVVLNATTGAAIWRSLWVSFLATFICLIIAYPFSYFLSFAESKTFKVLILLIITAPIWSSFLVKLIGLKSLLDIINGGANSTYGVGYSLLGLIYLYLPFAILPIYTILDQMPRNILNASQDLGYNQWETFLYVVLPYTKAAMLSAIIVVFLPSFTTVAVGQFLDNSNGQLLIGDINYEQGILGLDSPIALARSSAISLVISIVMFLCYGVIVLIPKIVAVVKSQNRKIEFANEFGFLAKLANRFQNKNKGVNSNV</sequence>
<comment type="caution">
    <text evidence="10">The sequence shown here is derived from an EMBL/GenBank/DDBJ whole genome shotgun (WGS) entry which is preliminary data.</text>
</comment>
<reference evidence="10" key="1">
    <citation type="submission" date="2023-07" db="EMBL/GenBank/DDBJ databases">
        <title>Genomic Encyclopedia of Type Strains, Phase IV (KMG-IV): sequencing the most valuable type-strain genomes for metagenomic binning, comparative biology and taxonomic classification.</title>
        <authorList>
            <person name="Goeker M."/>
        </authorList>
    </citation>
    <scope>NUCLEOTIDE SEQUENCE [LARGE SCALE GENOMIC DNA]</scope>
    <source>
        <strain evidence="10">DSM 21204</strain>
    </source>
</reference>
<dbReference type="Proteomes" id="UP001240643">
    <property type="component" value="Unassembled WGS sequence"/>
</dbReference>
<dbReference type="PROSITE" id="PS50928">
    <property type="entry name" value="ABC_TM1"/>
    <property type="match status" value="1"/>
</dbReference>
<comment type="similarity">
    <text evidence="2">Belongs to the binding-protein-dependent transport system permease family. CysTW subfamily.</text>
</comment>
<feature type="transmembrane region" description="Helical" evidence="8">
    <location>
        <begin position="248"/>
        <end position="271"/>
    </location>
</feature>
<keyword evidence="11" id="KW-1185">Reference proteome</keyword>
<dbReference type="PANTHER" id="PTHR42929:SF1">
    <property type="entry name" value="INNER MEMBRANE ABC TRANSPORTER PERMEASE PROTEIN YDCU-RELATED"/>
    <property type="match status" value="1"/>
</dbReference>
<keyword evidence="7 8" id="KW-0472">Membrane</keyword>
<dbReference type="SUPFAM" id="SSF161098">
    <property type="entry name" value="MetI-like"/>
    <property type="match status" value="1"/>
</dbReference>
<name>A0ABU0LYT2_9BACT</name>
<evidence type="ECO:0000259" key="9">
    <source>
        <dbReference type="PROSITE" id="PS50928"/>
    </source>
</evidence>
<accession>A0ABU0LYT2</accession>
<keyword evidence="3" id="KW-0813">Transport</keyword>
<dbReference type="PANTHER" id="PTHR42929">
    <property type="entry name" value="INNER MEMBRANE ABC TRANSPORTER PERMEASE PROTEIN YDCU-RELATED-RELATED"/>
    <property type="match status" value="1"/>
</dbReference>
<evidence type="ECO:0000256" key="6">
    <source>
        <dbReference type="ARBA" id="ARBA00022989"/>
    </source>
</evidence>
<dbReference type="RefSeq" id="WP_256547440.1">
    <property type="nucleotide sequence ID" value="NZ_CP101809.1"/>
</dbReference>
<dbReference type="CDD" id="cd06261">
    <property type="entry name" value="TM_PBP2"/>
    <property type="match status" value="1"/>
</dbReference>
<evidence type="ECO:0000256" key="7">
    <source>
        <dbReference type="ARBA" id="ARBA00023136"/>
    </source>
</evidence>
<feature type="transmembrane region" description="Helical" evidence="8">
    <location>
        <begin position="98"/>
        <end position="120"/>
    </location>
</feature>
<evidence type="ECO:0000256" key="5">
    <source>
        <dbReference type="ARBA" id="ARBA00022692"/>
    </source>
</evidence>
<evidence type="ECO:0000256" key="4">
    <source>
        <dbReference type="ARBA" id="ARBA00022475"/>
    </source>
</evidence>
<keyword evidence="4" id="KW-1003">Cell membrane</keyword>
<feature type="transmembrane region" description="Helical" evidence="8">
    <location>
        <begin position="20"/>
        <end position="44"/>
    </location>
</feature>
<dbReference type="InterPro" id="IPR035906">
    <property type="entry name" value="MetI-like_sf"/>
</dbReference>
<keyword evidence="5 8" id="KW-0812">Transmembrane</keyword>
<evidence type="ECO:0000256" key="1">
    <source>
        <dbReference type="ARBA" id="ARBA00004651"/>
    </source>
</evidence>
<dbReference type="Gene3D" id="1.10.3720.10">
    <property type="entry name" value="MetI-like"/>
    <property type="match status" value="1"/>
</dbReference>
<organism evidence="10 11">
    <name type="scientific">Mycoplasmoides fastidiosum</name>
    <dbReference type="NCBI Taxonomy" id="92758"/>
    <lineage>
        <taxon>Bacteria</taxon>
        <taxon>Bacillati</taxon>
        <taxon>Mycoplasmatota</taxon>
        <taxon>Mycoplasmoidales</taxon>
        <taxon>Mycoplasmoidaceae</taxon>
        <taxon>Mycoplasmoides</taxon>
    </lineage>
</organism>
<evidence type="ECO:0000256" key="8">
    <source>
        <dbReference type="SAM" id="Phobius"/>
    </source>
</evidence>
<evidence type="ECO:0000313" key="11">
    <source>
        <dbReference type="Proteomes" id="UP001240643"/>
    </source>
</evidence>
<feature type="transmembrane region" description="Helical" evidence="8">
    <location>
        <begin position="64"/>
        <end position="86"/>
    </location>
</feature>
<feature type="domain" description="ABC transmembrane type-1" evidence="9">
    <location>
        <begin position="65"/>
        <end position="264"/>
    </location>
</feature>
<evidence type="ECO:0000313" key="10">
    <source>
        <dbReference type="EMBL" id="MDQ0513866.1"/>
    </source>
</evidence>
<keyword evidence="6 8" id="KW-1133">Transmembrane helix</keyword>
<comment type="subcellular location">
    <subcellularLocation>
        <location evidence="1">Cell membrane</location>
        <topology evidence="1">Multi-pass membrane protein</topology>
    </subcellularLocation>
</comment>
<proteinExistence type="inferred from homology"/>
<dbReference type="EMBL" id="JAUSWO010000001">
    <property type="protein sequence ID" value="MDQ0513866.1"/>
    <property type="molecule type" value="Genomic_DNA"/>
</dbReference>
<dbReference type="InterPro" id="IPR000515">
    <property type="entry name" value="MetI-like"/>
</dbReference>
<gene>
    <name evidence="10" type="ORF">J2Z62_000304</name>
</gene>
<evidence type="ECO:0000256" key="3">
    <source>
        <dbReference type="ARBA" id="ARBA00022448"/>
    </source>
</evidence>